<dbReference type="EMBL" id="BTSX01000001">
    <property type="protein sequence ID" value="GMS79604.1"/>
    <property type="molecule type" value="Genomic_DNA"/>
</dbReference>
<sequence length="157" mass="18210">QIFSAILIALLVSISLQREYHNGMQRWNQNCNVCKSLINVVHEIYTGRRGNRTEITDNLFIGLCDSLGGRETELCKELLELKYFSEPVSYVYRGNLYIVDGVLDSEGLCRDKKLKLCPPTDKRSMYDTPEFPLLRLPEQVKKDFNNVVRSMNRPEFD</sequence>
<reference evidence="2" key="1">
    <citation type="submission" date="2023-10" db="EMBL/GenBank/DDBJ databases">
        <title>Genome assembly of Pristionchus species.</title>
        <authorList>
            <person name="Yoshida K."/>
            <person name="Sommer R.J."/>
        </authorList>
    </citation>
    <scope>NUCLEOTIDE SEQUENCE</scope>
    <source>
        <strain evidence="2">RS0144</strain>
    </source>
</reference>
<accession>A0AAV5SDY7</accession>
<keyword evidence="1" id="KW-0732">Signal</keyword>
<keyword evidence="3" id="KW-1185">Reference proteome</keyword>
<evidence type="ECO:0000256" key="1">
    <source>
        <dbReference type="SAM" id="SignalP"/>
    </source>
</evidence>
<gene>
    <name evidence="2" type="ORF">PENTCL1PPCAC_1779</name>
</gene>
<evidence type="ECO:0000313" key="2">
    <source>
        <dbReference type="EMBL" id="GMS79604.1"/>
    </source>
</evidence>
<evidence type="ECO:0008006" key="4">
    <source>
        <dbReference type="Google" id="ProtNLM"/>
    </source>
</evidence>
<proteinExistence type="predicted"/>
<feature type="non-terminal residue" evidence="2">
    <location>
        <position position="1"/>
    </location>
</feature>
<dbReference type="AlphaFoldDB" id="A0AAV5SDY7"/>
<comment type="caution">
    <text evidence="2">The sequence shown here is derived from an EMBL/GenBank/DDBJ whole genome shotgun (WGS) entry which is preliminary data.</text>
</comment>
<feature type="chain" id="PRO_5043820384" description="Saposin B-type domain-containing protein" evidence="1">
    <location>
        <begin position="18"/>
        <end position="157"/>
    </location>
</feature>
<organism evidence="2 3">
    <name type="scientific">Pristionchus entomophagus</name>
    <dbReference type="NCBI Taxonomy" id="358040"/>
    <lineage>
        <taxon>Eukaryota</taxon>
        <taxon>Metazoa</taxon>
        <taxon>Ecdysozoa</taxon>
        <taxon>Nematoda</taxon>
        <taxon>Chromadorea</taxon>
        <taxon>Rhabditida</taxon>
        <taxon>Rhabditina</taxon>
        <taxon>Diplogasteromorpha</taxon>
        <taxon>Diplogasteroidea</taxon>
        <taxon>Neodiplogasteridae</taxon>
        <taxon>Pristionchus</taxon>
    </lineage>
</organism>
<evidence type="ECO:0000313" key="3">
    <source>
        <dbReference type="Proteomes" id="UP001432027"/>
    </source>
</evidence>
<dbReference type="Proteomes" id="UP001432027">
    <property type="component" value="Unassembled WGS sequence"/>
</dbReference>
<name>A0AAV5SDY7_9BILA</name>
<feature type="signal peptide" evidence="1">
    <location>
        <begin position="1"/>
        <end position="17"/>
    </location>
</feature>
<protein>
    <recommendedName>
        <fullName evidence="4">Saposin B-type domain-containing protein</fullName>
    </recommendedName>
</protein>